<evidence type="ECO:0000256" key="2">
    <source>
        <dbReference type="ARBA" id="ARBA00011695"/>
    </source>
</evidence>
<dbReference type="SUPFAM" id="SSF46579">
    <property type="entry name" value="Prefoldin"/>
    <property type="match status" value="1"/>
</dbReference>
<dbReference type="Gene3D" id="1.10.287.370">
    <property type="match status" value="1"/>
</dbReference>
<comment type="function">
    <text evidence="4">Binds specifically to cytosolic chaperonin (c-CPN) and transfers target proteins to it. Binds to nascent polypeptide chain and promotes folding in an environment in which there are many competing pathways for nonnative proteins.</text>
</comment>
<dbReference type="PANTHER" id="PTHR13303">
    <property type="entry name" value="PREFOLDIN SUBUNIT 2"/>
    <property type="match status" value="1"/>
</dbReference>
<dbReference type="Proteomes" id="UP001153737">
    <property type="component" value="Chromosome 9"/>
</dbReference>
<dbReference type="InterPro" id="IPR027235">
    <property type="entry name" value="PFD2"/>
</dbReference>
<evidence type="ECO:0000256" key="1">
    <source>
        <dbReference type="ARBA" id="ARBA00008045"/>
    </source>
</evidence>
<keyword evidence="7" id="KW-1185">Reference proteome</keyword>
<dbReference type="InterPro" id="IPR002777">
    <property type="entry name" value="PFD_beta-like"/>
</dbReference>
<dbReference type="GO" id="GO:0016272">
    <property type="term" value="C:prefoldin complex"/>
    <property type="evidence" value="ECO:0007669"/>
    <property type="project" value="InterPro"/>
</dbReference>
<evidence type="ECO:0008006" key="8">
    <source>
        <dbReference type="Google" id="ProtNLM"/>
    </source>
</evidence>
<dbReference type="Pfam" id="PF01920">
    <property type="entry name" value="Prefoldin_2"/>
    <property type="match status" value="1"/>
</dbReference>
<reference evidence="6" key="1">
    <citation type="submission" date="2022-01" db="EMBL/GenBank/DDBJ databases">
        <authorList>
            <person name="King R."/>
        </authorList>
    </citation>
    <scope>NUCLEOTIDE SEQUENCE</scope>
</reference>
<dbReference type="OrthoDB" id="29646at2759"/>
<accession>A0A9N9SP51</accession>
<dbReference type="GO" id="GO:0051082">
    <property type="term" value="F:unfolded protein binding"/>
    <property type="evidence" value="ECO:0007669"/>
    <property type="project" value="InterPro"/>
</dbReference>
<feature type="region of interest" description="Disordered" evidence="5">
    <location>
        <begin position="117"/>
        <end position="140"/>
    </location>
</feature>
<name>A0A9N9SP51_PHACE</name>
<dbReference type="EMBL" id="OU896715">
    <property type="protein sequence ID" value="CAG9825110.1"/>
    <property type="molecule type" value="Genomic_DNA"/>
</dbReference>
<proteinExistence type="inferred from homology"/>
<organism evidence="6 7">
    <name type="scientific">Phaedon cochleariae</name>
    <name type="common">Mustard beetle</name>
    <dbReference type="NCBI Taxonomy" id="80249"/>
    <lineage>
        <taxon>Eukaryota</taxon>
        <taxon>Metazoa</taxon>
        <taxon>Ecdysozoa</taxon>
        <taxon>Arthropoda</taxon>
        <taxon>Hexapoda</taxon>
        <taxon>Insecta</taxon>
        <taxon>Pterygota</taxon>
        <taxon>Neoptera</taxon>
        <taxon>Endopterygota</taxon>
        <taxon>Coleoptera</taxon>
        <taxon>Polyphaga</taxon>
        <taxon>Cucujiformia</taxon>
        <taxon>Chrysomeloidea</taxon>
        <taxon>Chrysomelidae</taxon>
        <taxon>Chrysomelinae</taxon>
        <taxon>Chrysomelini</taxon>
        <taxon>Phaedon</taxon>
    </lineage>
</organism>
<gene>
    <name evidence="6" type="ORF">PHAECO_LOCUS12972</name>
</gene>
<evidence type="ECO:0000256" key="5">
    <source>
        <dbReference type="SAM" id="MobiDB-lite"/>
    </source>
</evidence>
<feature type="compositionally biased region" description="Basic and acidic residues" evidence="5">
    <location>
        <begin position="117"/>
        <end position="129"/>
    </location>
</feature>
<comment type="similarity">
    <text evidence="1">Belongs to the prefoldin subunit beta family.</text>
</comment>
<evidence type="ECO:0000256" key="4">
    <source>
        <dbReference type="ARBA" id="ARBA00024667"/>
    </source>
</evidence>
<dbReference type="InterPro" id="IPR009053">
    <property type="entry name" value="Prefoldin"/>
</dbReference>
<reference evidence="6" key="2">
    <citation type="submission" date="2022-10" db="EMBL/GenBank/DDBJ databases">
        <authorList>
            <consortium name="ENA_rothamsted_submissions"/>
            <consortium name="culmorum"/>
            <person name="King R."/>
        </authorList>
    </citation>
    <scope>NUCLEOTIDE SEQUENCE</scope>
</reference>
<keyword evidence="3" id="KW-0143">Chaperone</keyword>
<dbReference type="AlphaFoldDB" id="A0A9N9SP51"/>
<dbReference type="CDD" id="cd23163">
    <property type="entry name" value="Prefoldin_2"/>
    <property type="match status" value="1"/>
</dbReference>
<dbReference type="GO" id="GO:0006457">
    <property type="term" value="P:protein folding"/>
    <property type="evidence" value="ECO:0007669"/>
    <property type="project" value="InterPro"/>
</dbReference>
<protein>
    <recommendedName>
        <fullName evidence="8">Prefoldin subunit 2</fullName>
    </recommendedName>
</protein>
<evidence type="ECO:0000256" key="3">
    <source>
        <dbReference type="ARBA" id="ARBA00023186"/>
    </source>
</evidence>
<sequence length="140" mass="16167">MANTKKSEKEPSPEEILNGFQTLRAEQRTLSGKLSEFELDLNEHKMVIETLKNVNEDRKCFRLIGGILTERKVKDILPVLVSNQEKLKDFIDKLHEQIGKKGQEINEYREKHNIKFRGLDNPKQEEHPSSSEARGNVLVS</sequence>
<evidence type="ECO:0000313" key="6">
    <source>
        <dbReference type="EMBL" id="CAG9825110.1"/>
    </source>
</evidence>
<dbReference type="FunFam" id="1.10.287.370:FF:000002">
    <property type="entry name" value="Prefoldin subunit 2"/>
    <property type="match status" value="1"/>
</dbReference>
<evidence type="ECO:0000313" key="7">
    <source>
        <dbReference type="Proteomes" id="UP001153737"/>
    </source>
</evidence>
<comment type="subunit">
    <text evidence="2">Heterohexamer of two PFD-alpha type and four PFD-beta type subunits.</text>
</comment>